<evidence type="ECO:0000313" key="7">
    <source>
        <dbReference type="Proteomes" id="UP000288216"/>
    </source>
</evidence>
<dbReference type="EMBL" id="BFAA01015478">
    <property type="protein sequence ID" value="GCB77323.1"/>
    <property type="molecule type" value="Genomic_DNA"/>
</dbReference>
<dbReference type="PANTHER" id="PTHR12546:SF36">
    <property type="entry name" value="FER-1-LIKE PROTEIN 4"/>
    <property type="match status" value="1"/>
</dbReference>
<protein>
    <submittedName>
        <fullName evidence="6">Uncharacterized protein</fullName>
    </submittedName>
</protein>
<sequence length="143" mass="16909">TFSIIFISFAEKAHNLPFSNGKAQTRITISEPEIAFSENKKRPLDVLKIPLKKLPLKPKLAKDEPEEYEEKIDLEELDWWSKYYASLEEMTEKEHDDEEEANEQEKQYNNFEDWLYIFPLFRGKANEGELGDKVDDRTTGKYK</sequence>
<feature type="non-terminal residue" evidence="6">
    <location>
        <position position="1"/>
    </location>
</feature>
<reference evidence="6 7" key="1">
    <citation type="journal article" date="2018" name="Nat. Ecol. Evol.">
        <title>Shark genomes provide insights into elasmobranch evolution and the origin of vertebrates.</title>
        <authorList>
            <person name="Hara Y"/>
            <person name="Yamaguchi K"/>
            <person name="Onimaru K"/>
            <person name="Kadota M"/>
            <person name="Koyanagi M"/>
            <person name="Keeley SD"/>
            <person name="Tatsumi K"/>
            <person name="Tanaka K"/>
            <person name="Motone F"/>
            <person name="Kageyama Y"/>
            <person name="Nozu R"/>
            <person name="Adachi N"/>
            <person name="Nishimura O"/>
            <person name="Nakagawa R"/>
            <person name="Tanegashima C"/>
            <person name="Kiyatake I"/>
            <person name="Matsumoto R"/>
            <person name="Murakumo K"/>
            <person name="Nishida K"/>
            <person name="Terakita A"/>
            <person name="Kuratani S"/>
            <person name="Sato K"/>
            <person name="Hyodo S Kuraku.S."/>
        </authorList>
    </citation>
    <scope>NUCLEOTIDE SEQUENCE [LARGE SCALE GENOMIC DNA]</scope>
</reference>
<dbReference type="InterPro" id="IPR037721">
    <property type="entry name" value="Ferlin"/>
</dbReference>
<dbReference type="AlphaFoldDB" id="A0A401PW86"/>
<feature type="non-terminal residue" evidence="6">
    <location>
        <position position="143"/>
    </location>
</feature>
<evidence type="ECO:0000256" key="2">
    <source>
        <dbReference type="ARBA" id="ARBA00022692"/>
    </source>
</evidence>
<dbReference type="Proteomes" id="UP000288216">
    <property type="component" value="Unassembled WGS sequence"/>
</dbReference>
<evidence type="ECO:0000256" key="4">
    <source>
        <dbReference type="ARBA" id="ARBA00022989"/>
    </source>
</evidence>
<dbReference type="PANTHER" id="PTHR12546">
    <property type="entry name" value="FER-1-LIKE"/>
    <property type="match status" value="1"/>
</dbReference>
<keyword evidence="5" id="KW-0472">Membrane</keyword>
<keyword evidence="2" id="KW-0812">Transmembrane</keyword>
<proteinExistence type="predicted"/>
<comment type="caution">
    <text evidence="6">The sequence shown here is derived from an EMBL/GenBank/DDBJ whole genome shotgun (WGS) entry which is preliminary data.</text>
</comment>
<dbReference type="GO" id="GO:0016020">
    <property type="term" value="C:membrane"/>
    <property type="evidence" value="ECO:0007669"/>
    <property type="project" value="UniProtKB-SubCell"/>
</dbReference>
<comment type="subcellular location">
    <subcellularLocation>
        <location evidence="1">Membrane</location>
    </subcellularLocation>
</comment>
<keyword evidence="3" id="KW-0677">Repeat</keyword>
<gene>
    <name evidence="6" type="ORF">scyTo_0019986</name>
</gene>
<evidence type="ECO:0000313" key="6">
    <source>
        <dbReference type="EMBL" id="GCB77323.1"/>
    </source>
</evidence>
<evidence type="ECO:0000256" key="1">
    <source>
        <dbReference type="ARBA" id="ARBA00004370"/>
    </source>
</evidence>
<dbReference type="STRING" id="75743.A0A401PW86"/>
<keyword evidence="7" id="KW-1185">Reference proteome</keyword>
<keyword evidence="4" id="KW-1133">Transmembrane helix</keyword>
<evidence type="ECO:0000256" key="5">
    <source>
        <dbReference type="ARBA" id="ARBA00023136"/>
    </source>
</evidence>
<organism evidence="6 7">
    <name type="scientific">Scyliorhinus torazame</name>
    <name type="common">Cloudy catshark</name>
    <name type="synonym">Catulus torazame</name>
    <dbReference type="NCBI Taxonomy" id="75743"/>
    <lineage>
        <taxon>Eukaryota</taxon>
        <taxon>Metazoa</taxon>
        <taxon>Chordata</taxon>
        <taxon>Craniata</taxon>
        <taxon>Vertebrata</taxon>
        <taxon>Chondrichthyes</taxon>
        <taxon>Elasmobranchii</taxon>
        <taxon>Galeomorphii</taxon>
        <taxon>Galeoidea</taxon>
        <taxon>Carcharhiniformes</taxon>
        <taxon>Scyliorhinidae</taxon>
        <taxon>Scyliorhinus</taxon>
    </lineage>
</organism>
<dbReference type="GO" id="GO:0007009">
    <property type="term" value="P:plasma membrane organization"/>
    <property type="evidence" value="ECO:0007669"/>
    <property type="project" value="TreeGrafter"/>
</dbReference>
<name>A0A401PW86_SCYTO</name>
<accession>A0A401PW86</accession>
<evidence type="ECO:0000256" key="3">
    <source>
        <dbReference type="ARBA" id="ARBA00022737"/>
    </source>
</evidence>